<feature type="transmembrane region" description="Helical" evidence="1">
    <location>
        <begin position="6"/>
        <end position="28"/>
    </location>
</feature>
<sequence>MNVRTLVSMALLVGIGAVLHAVIPGLFAGMKPDMMLAMMFLAILLFPSAKAAGLVGVATGLISAMTTTFPGGQLPNVIDKIITAFVVFALVTLLKKYSQTVVGAAVLTAVGTVISGAVFLTAALLLVGLPGGTAFSALFVTVVLPAAALNTVAMVIVYPIVASIFRRMNVTAHV</sequence>
<dbReference type="Pfam" id="PF17099">
    <property type="entry name" value="TrpP"/>
    <property type="match status" value="1"/>
</dbReference>
<dbReference type="EMBL" id="CP014342">
    <property type="protein sequence ID" value="AMX84461.1"/>
    <property type="molecule type" value="Genomic_DNA"/>
</dbReference>
<dbReference type="RefSeq" id="WP_063166654.1">
    <property type="nucleotide sequence ID" value="NZ_CP014342.1"/>
</dbReference>
<dbReference type="Proteomes" id="UP000076226">
    <property type="component" value="Chromosome"/>
</dbReference>
<evidence type="ECO:0000313" key="3">
    <source>
        <dbReference type="Proteomes" id="UP000076226"/>
    </source>
</evidence>
<feature type="transmembrane region" description="Helical" evidence="1">
    <location>
        <begin position="135"/>
        <end position="161"/>
    </location>
</feature>
<reference evidence="2 3" key="1">
    <citation type="submission" date="2016-02" db="EMBL/GenBank/DDBJ databases">
        <title>Complete genome sequence of Geobacillus subterraneus KCTC 3922T.</title>
        <authorList>
            <person name="Lee D.-W."/>
            <person name="Lee Y.-J."/>
            <person name="Lee S.-J."/>
            <person name="Park G.-S."/>
            <person name="Lee S.-J."/>
            <person name="Shin J.-H."/>
        </authorList>
    </citation>
    <scope>NUCLEOTIDE SEQUENCE [LARGE SCALE GENOMIC DNA]</scope>
    <source>
        <strain evidence="2 3">KCTC 3922</strain>
    </source>
</reference>
<evidence type="ECO:0000256" key="1">
    <source>
        <dbReference type="SAM" id="Phobius"/>
    </source>
</evidence>
<keyword evidence="1" id="KW-0812">Transmembrane</keyword>
<accession>A0ABN4NIG3</accession>
<dbReference type="InterPro" id="IPR031360">
    <property type="entry name" value="TrpP"/>
</dbReference>
<keyword evidence="1" id="KW-0472">Membrane</keyword>
<proteinExistence type="predicted"/>
<gene>
    <name evidence="2" type="ORF">GS3922_12760</name>
</gene>
<feature type="transmembrane region" description="Helical" evidence="1">
    <location>
        <begin position="77"/>
        <end position="94"/>
    </location>
</feature>
<feature type="transmembrane region" description="Helical" evidence="1">
    <location>
        <begin position="40"/>
        <end position="65"/>
    </location>
</feature>
<organism evidence="2 3">
    <name type="scientific">Geobacillus subterraneus</name>
    <dbReference type="NCBI Taxonomy" id="129338"/>
    <lineage>
        <taxon>Bacteria</taxon>
        <taxon>Bacillati</taxon>
        <taxon>Bacillota</taxon>
        <taxon>Bacilli</taxon>
        <taxon>Bacillales</taxon>
        <taxon>Anoxybacillaceae</taxon>
        <taxon>Geobacillus</taxon>
    </lineage>
</organism>
<keyword evidence="3" id="KW-1185">Reference proteome</keyword>
<keyword evidence="1" id="KW-1133">Transmembrane helix</keyword>
<evidence type="ECO:0000313" key="2">
    <source>
        <dbReference type="EMBL" id="AMX84461.1"/>
    </source>
</evidence>
<feature type="transmembrane region" description="Helical" evidence="1">
    <location>
        <begin position="101"/>
        <end position="129"/>
    </location>
</feature>
<protein>
    <submittedName>
        <fullName evidence="2">Tryptophan transporter</fullName>
    </submittedName>
</protein>
<name>A0ABN4NIG3_9BACL</name>